<keyword evidence="2" id="KW-1185">Reference proteome</keyword>
<name>A0ABS2V1D3_9ACTN</name>
<dbReference type="Pfam" id="PF19450">
    <property type="entry name" value="DUF5988"/>
    <property type="match status" value="1"/>
</dbReference>
<dbReference type="RefSeq" id="WP_205377628.1">
    <property type="nucleotide sequence ID" value="NZ_JAFEJA010000002.1"/>
</dbReference>
<accession>A0ABS2V1D3</accession>
<dbReference type="InterPro" id="IPR046030">
    <property type="entry name" value="DUF5988"/>
</dbReference>
<gene>
    <name evidence="1" type="ORF">JE024_33450</name>
</gene>
<evidence type="ECO:0000313" key="2">
    <source>
        <dbReference type="Proteomes" id="UP000664109"/>
    </source>
</evidence>
<organism evidence="1 2">
    <name type="scientific">Streptomyces zhihengii</name>
    <dbReference type="NCBI Taxonomy" id="1818004"/>
    <lineage>
        <taxon>Bacteria</taxon>
        <taxon>Bacillati</taxon>
        <taxon>Actinomycetota</taxon>
        <taxon>Actinomycetes</taxon>
        <taxon>Kitasatosporales</taxon>
        <taxon>Streptomycetaceae</taxon>
        <taxon>Streptomyces</taxon>
    </lineage>
</organism>
<dbReference type="Proteomes" id="UP000664109">
    <property type="component" value="Unassembled WGS sequence"/>
</dbReference>
<evidence type="ECO:0000313" key="1">
    <source>
        <dbReference type="EMBL" id="MBM9623504.1"/>
    </source>
</evidence>
<protein>
    <submittedName>
        <fullName evidence="1">Uncharacterized protein</fullName>
    </submittedName>
</protein>
<comment type="caution">
    <text evidence="1">The sequence shown here is derived from an EMBL/GenBank/DDBJ whole genome shotgun (WGS) entry which is preliminary data.</text>
</comment>
<reference evidence="1 2" key="1">
    <citation type="journal article" date="2016" name="Arch. Microbiol.">
        <title>Streptomyces zhihengii sp. nov., isolated from rhizospheric soil of Psammosilene tunicoides.</title>
        <authorList>
            <person name="Huang M.J."/>
            <person name="Fei J.J."/>
            <person name="Salam N."/>
            <person name="Kim C.J."/>
            <person name="Hozzein W.N."/>
            <person name="Xiao M."/>
            <person name="Huang H.Q."/>
            <person name="Li W.J."/>
        </authorList>
    </citation>
    <scope>NUCLEOTIDE SEQUENCE [LARGE SCALE GENOMIC DNA]</scope>
    <source>
        <strain evidence="1 2">YIM T102</strain>
    </source>
</reference>
<dbReference type="EMBL" id="JAFEJA010000002">
    <property type="protein sequence ID" value="MBM9623504.1"/>
    <property type="molecule type" value="Genomic_DNA"/>
</dbReference>
<proteinExistence type="predicted"/>
<sequence>MSSAQPEVLTGQLPNVVLRGGPAWLPDEERTRYATDVEGHLKVLFGNAYEHFLPTAESVEREGVRLRVFEWSRRTYVAE</sequence>